<dbReference type="Proteomes" id="UP000322214">
    <property type="component" value="Chromosome"/>
</dbReference>
<dbReference type="SMART" id="SM00529">
    <property type="entry name" value="HTH_DTXR"/>
    <property type="match status" value="1"/>
</dbReference>
<dbReference type="InterPro" id="IPR001367">
    <property type="entry name" value="Fe_dep_repressor"/>
</dbReference>
<dbReference type="PANTHER" id="PTHR33238">
    <property type="entry name" value="IRON (METAL) DEPENDENT REPRESSOR, DTXR FAMILY"/>
    <property type="match status" value="1"/>
</dbReference>
<keyword evidence="10" id="KW-0804">Transcription</keyword>
<dbReference type="RefSeq" id="WP_075086154.1">
    <property type="nucleotide sequence ID" value="NZ_CP042912.1"/>
</dbReference>
<evidence type="ECO:0000256" key="4">
    <source>
        <dbReference type="ARBA" id="ARBA00022386"/>
    </source>
</evidence>
<dbReference type="InterPro" id="IPR036388">
    <property type="entry name" value="WH-like_DNA-bd_sf"/>
</dbReference>
<keyword evidence="6" id="KW-0678">Repressor</keyword>
<feature type="domain" description="HTH dtxR-type" evidence="14">
    <location>
        <begin position="22"/>
        <end position="81"/>
    </location>
</feature>
<organism evidence="15 16">
    <name type="scientific">Mariniblastus fucicola</name>
    <dbReference type="NCBI Taxonomy" id="980251"/>
    <lineage>
        <taxon>Bacteria</taxon>
        <taxon>Pseudomonadati</taxon>
        <taxon>Planctomycetota</taxon>
        <taxon>Planctomycetia</taxon>
        <taxon>Pirellulales</taxon>
        <taxon>Pirellulaceae</taxon>
        <taxon>Mariniblastus</taxon>
    </lineage>
</organism>
<dbReference type="InterPro" id="IPR050536">
    <property type="entry name" value="DtxR_MntR_Metal-Reg"/>
</dbReference>
<dbReference type="InterPro" id="IPR036421">
    <property type="entry name" value="Fe_dep_repressor_sf"/>
</dbReference>
<evidence type="ECO:0000256" key="6">
    <source>
        <dbReference type="ARBA" id="ARBA00022491"/>
    </source>
</evidence>
<dbReference type="Gene3D" id="1.10.10.10">
    <property type="entry name" value="Winged helix-like DNA-binding domain superfamily/Winged helix DNA-binding domain"/>
    <property type="match status" value="1"/>
</dbReference>
<proteinExistence type="inferred from homology"/>
<evidence type="ECO:0000256" key="2">
    <source>
        <dbReference type="ARBA" id="ARBA00007871"/>
    </source>
</evidence>
<evidence type="ECO:0000256" key="11">
    <source>
        <dbReference type="ARBA" id="ARBA00023211"/>
    </source>
</evidence>
<dbReference type="EMBL" id="CP042912">
    <property type="protein sequence ID" value="QEG23746.1"/>
    <property type="molecule type" value="Genomic_DNA"/>
</dbReference>
<evidence type="ECO:0000256" key="7">
    <source>
        <dbReference type="ARBA" id="ARBA00023015"/>
    </source>
</evidence>
<keyword evidence="8" id="KW-0238">DNA-binding</keyword>
<reference evidence="15 16" key="1">
    <citation type="submission" date="2019-08" db="EMBL/GenBank/DDBJ databases">
        <title>Deep-cultivation of Planctomycetes and their phenomic and genomic characterization uncovers novel biology.</title>
        <authorList>
            <person name="Wiegand S."/>
            <person name="Jogler M."/>
            <person name="Boedeker C."/>
            <person name="Pinto D."/>
            <person name="Vollmers J."/>
            <person name="Rivas-Marin E."/>
            <person name="Kohn T."/>
            <person name="Peeters S.H."/>
            <person name="Heuer A."/>
            <person name="Rast P."/>
            <person name="Oberbeckmann S."/>
            <person name="Bunk B."/>
            <person name="Jeske O."/>
            <person name="Meyerdierks A."/>
            <person name="Storesund J.E."/>
            <person name="Kallscheuer N."/>
            <person name="Luecker S."/>
            <person name="Lage O.M."/>
            <person name="Pohl T."/>
            <person name="Merkel B.J."/>
            <person name="Hornburger P."/>
            <person name="Mueller R.-W."/>
            <person name="Bruemmer F."/>
            <person name="Labrenz M."/>
            <person name="Spormann A.M."/>
            <person name="Op den Camp H."/>
            <person name="Overmann J."/>
            <person name="Amann R."/>
            <person name="Jetten M.S.M."/>
            <person name="Mascher T."/>
            <person name="Medema M.H."/>
            <person name="Devos D.P."/>
            <person name="Kaster A.-K."/>
            <person name="Ovreas L."/>
            <person name="Rohde M."/>
            <person name="Galperin M.Y."/>
            <person name="Jogler C."/>
        </authorList>
    </citation>
    <scope>NUCLEOTIDE SEQUENCE [LARGE SCALE GENOMIC DNA]</scope>
    <source>
        <strain evidence="15 16">FC18</strain>
    </source>
</reference>
<keyword evidence="7" id="KW-0805">Transcription regulation</keyword>
<dbReference type="GO" id="GO:0046983">
    <property type="term" value="F:protein dimerization activity"/>
    <property type="evidence" value="ECO:0007669"/>
    <property type="project" value="InterPro"/>
</dbReference>
<dbReference type="PANTHER" id="PTHR33238:SF11">
    <property type="entry name" value="TRANSCRIPTIONAL REGULATOR MNTR"/>
    <property type="match status" value="1"/>
</dbReference>
<evidence type="ECO:0000256" key="8">
    <source>
        <dbReference type="ARBA" id="ARBA00023125"/>
    </source>
</evidence>
<sequence>MSNKETDRSEPFSRTRAQHANEMAEDYVEAVQELIATKGECRVQELARHFDVSHVTVSRTVGRLQKDGLLETAPYKPITLTSKGQKLAERVKKRHEIVLQFLLALGVDKKTAQIDSEGIEHHVSEKTLAAMKKFLKR</sequence>
<dbReference type="InterPro" id="IPR022689">
    <property type="entry name" value="Iron_dep_repressor"/>
</dbReference>
<comment type="function">
    <text evidence="12">In the presence of manganese, represses expression of mntH and mntS. Up-regulates expression of mntP.</text>
</comment>
<evidence type="ECO:0000313" key="16">
    <source>
        <dbReference type="Proteomes" id="UP000322214"/>
    </source>
</evidence>
<evidence type="ECO:0000259" key="14">
    <source>
        <dbReference type="PROSITE" id="PS50944"/>
    </source>
</evidence>
<dbReference type="Gene3D" id="1.10.60.10">
    <property type="entry name" value="Iron dependent repressor, metal binding and dimerisation domain"/>
    <property type="match status" value="1"/>
</dbReference>
<evidence type="ECO:0000256" key="3">
    <source>
        <dbReference type="ARBA" id="ARBA00011738"/>
    </source>
</evidence>
<name>A0A5B9PGM1_9BACT</name>
<keyword evidence="16" id="KW-1185">Reference proteome</keyword>
<dbReference type="GO" id="GO:0003700">
    <property type="term" value="F:DNA-binding transcription factor activity"/>
    <property type="evidence" value="ECO:0007669"/>
    <property type="project" value="InterPro"/>
</dbReference>
<dbReference type="GO" id="GO:0003677">
    <property type="term" value="F:DNA binding"/>
    <property type="evidence" value="ECO:0007669"/>
    <property type="project" value="UniProtKB-KW"/>
</dbReference>
<evidence type="ECO:0000256" key="12">
    <source>
        <dbReference type="ARBA" id="ARBA00025185"/>
    </source>
</evidence>
<dbReference type="Pfam" id="PF02742">
    <property type="entry name" value="Fe_dep_repr_C"/>
    <property type="match status" value="1"/>
</dbReference>
<evidence type="ECO:0000256" key="1">
    <source>
        <dbReference type="ARBA" id="ARBA00004496"/>
    </source>
</evidence>
<dbReference type="STRING" id="980251.GCA_001642875_04304"/>
<dbReference type="Pfam" id="PF01325">
    <property type="entry name" value="Fe_dep_repress"/>
    <property type="match status" value="1"/>
</dbReference>
<dbReference type="OrthoDB" id="9791355at2"/>
<accession>A0A5B9PGM1</accession>
<gene>
    <name evidence="15" type="primary">mntR</name>
    <name evidence="15" type="ORF">MFFC18_36480</name>
</gene>
<dbReference type="PROSITE" id="PS50944">
    <property type="entry name" value="HTH_DTXR"/>
    <property type="match status" value="1"/>
</dbReference>
<comment type="similarity">
    <text evidence="2">Belongs to the DtxR/MntR family.</text>
</comment>
<dbReference type="KEGG" id="mff:MFFC18_36480"/>
<dbReference type="GO" id="GO:0046914">
    <property type="term" value="F:transition metal ion binding"/>
    <property type="evidence" value="ECO:0007669"/>
    <property type="project" value="InterPro"/>
</dbReference>
<keyword evidence="9" id="KW-0010">Activator</keyword>
<evidence type="ECO:0000256" key="9">
    <source>
        <dbReference type="ARBA" id="ARBA00023159"/>
    </source>
</evidence>
<keyword evidence="5" id="KW-0963">Cytoplasm</keyword>
<protein>
    <recommendedName>
        <fullName evidence="4">Transcriptional regulator MntR</fullName>
    </recommendedName>
    <alternativeName>
        <fullName evidence="13">Manganese transport regulator</fullName>
    </alternativeName>
</protein>
<dbReference type="SUPFAM" id="SSF46785">
    <property type="entry name" value="Winged helix' DNA-binding domain"/>
    <property type="match status" value="1"/>
</dbReference>
<evidence type="ECO:0000256" key="10">
    <source>
        <dbReference type="ARBA" id="ARBA00023163"/>
    </source>
</evidence>
<comment type="subcellular location">
    <subcellularLocation>
        <location evidence="1">Cytoplasm</location>
    </subcellularLocation>
</comment>
<dbReference type="InterPro" id="IPR036390">
    <property type="entry name" value="WH_DNA-bd_sf"/>
</dbReference>
<comment type="subunit">
    <text evidence="3">Homodimer.</text>
</comment>
<evidence type="ECO:0000256" key="5">
    <source>
        <dbReference type="ARBA" id="ARBA00022490"/>
    </source>
</evidence>
<evidence type="ECO:0000313" key="15">
    <source>
        <dbReference type="EMBL" id="QEG23746.1"/>
    </source>
</evidence>
<dbReference type="AlphaFoldDB" id="A0A5B9PGM1"/>
<dbReference type="NCBIfam" id="NF008273">
    <property type="entry name" value="PRK11050.1"/>
    <property type="match status" value="1"/>
</dbReference>
<dbReference type="InterPro" id="IPR022687">
    <property type="entry name" value="HTH_DTXR"/>
</dbReference>
<dbReference type="GO" id="GO:0005737">
    <property type="term" value="C:cytoplasm"/>
    <property type="evidence" value="ECO:0007669"/>
    <property type="project" value="UniProtKB-SubCell"/>
</dbReference>
<keyword evidence="11" id="KW-0464">Manganese</keyword>
<evidence type="ECO:0000256" key="13">
    <source>
        <dbReference type="ARBA" id="ARBA00032593"/>
    </source>
</evidence>